<reference evidence="1" key="2">
    <citation type="journal article" date="2015" name="Data Brief">
        <title>Shoot transcriptome of the giant reed, Arundo donax.</title>
        <authorList>
            <person name="Barrero R.A."/>
            <person name="Guerrero F.D."/>
            <person name="Moolhuijzen P."/>
            <person name="Goolsby J.A."/>
            <person name="Tidwell J."/>
            <person name="Bellgard S.E."/>
            <person name="Bellgard M.I."/>
        </authorList>
    </citation>
    <scope>NUCLEOTIDE SEQUENCE</scope>
    <source>
        <tissue evidence="1">Shoot tissue taken approximately 20 cm above the soil surface</tissue>
    </source>
</reference>
<name>A0A0A8YWM5_ARUDO</name>
<evidence type="ECO:0000313" key="1">
    <source>
        <dbReference type="EMBL" id="JAD28900.1"/>
    </source>
</evidence>
<dbReference type="AlphaFoldDB" id="A0A0A8YWM5"/>
<sequence length="50" mass="5236">MAANMASSCTLFSSPLGFPPAALTIADSNPISLKSLKTLTHTTRLKAFLV</sequence>
<protein>
    <submittedName>
        <fullName evidence="1">Uncharacterized protein</fullName>
    </submittedName>
</protein>
<proteinExistence type="predicted"/>
<accession>A0A0A8YWM5</accession>
<organism evidence="1">
    <name type="scientific">Arundo donax</name>
    <name type="common">Giant reed</name>
    <name type="synonym">Donax arundinaceus</name>
    <dbReference type="NCBI Taxonomy" id="35708"/>
    <lineage>
        <taxon>Eukaryota</taxon>
        <taxon>Viridiplantae</taxon>
        <taxon>Streptophyta</taxon>
        <taxon>Embryophyta</taxon>
        <taxon>Tracheophyta</taxon>
        <taxon>Spermatophyta</taxon>
        <taxon>Magnoliopsida</taxon>
        <taxon>Liliopsida</taxon>
        <taxon>Poales</taxon>
        <taxon>Poaceae</taxon>
        <taxon>PACMAD clade</taxon>
        <taxon>Arundinoideae</taxon>
        <taxon>Arundineae</taxon>
        <taxon>Arundo</taxon>
    </lineage>
</organism>
<reference evidence="1" key="1">
    <citation type="submission" date="2014-09" db="EMBL/GenBank/DDBJ databases">
        <authorList>
            <person name="Magalhaes I.L.F."/>
            <person name="Oliveira U."/>
            <person name="Santos F.R."/>
            <person name="Vidigal T.H.D.A."/>
            <person name="Brescovit A.D."/>
            <person name="Santos A.J."/>
        </authorList>
    </citation>
    <scope>NUCLEOTIDE SEQUENCE</scope>
    <source>
        <tissue evidence="1">Shoot tissue taken approximately 20 cm above the soil surface</tissue>
    </source>
</reference>
<dbReference type="EMBL" id="GBRH01268995">
    <property type="protein sequence ID" value="JAD28900.1"/>
    <property type="molecule type" value="Transcribed_RNA"/>
</dbReference>